<accession>A0A6H1U485</accession>
<feature type="transmembrane region" description="Helical" evidence="10">
    <location>
        <begin position="328"/>
        <end position="349"/>
    </location>
</feature>
<keyword evidence="14" id="KW-1185">Reference proteome</keyword>
<evidence type="ECO:0000256" key="9">
    <source>
        <dbReference type="ARBA" id="ARBA00093617"/>
    </source>
</evidence>
<dbReference type="Pfam" id="PF02366">
    <property type="entry name" value="PMT"/>
    <property type="match status" value="1"/>
</dbReference>
<comment type="pathway">
    <text evidence="2 10">Protein modification; protein glycosylation.</text>
</comment>
<dbReference type="InterPro" id="IPR003342">
    <property type="entry name" value="ArnT-like_N"/>
</dbReference>
<dbReference type="EC" id="2.4.1.-" evidence="10"/>
<comment type="similarity">
    <text evidence="3 10">Belongs to the glycosyltransferase 39 family.</text>
</comment>
<feature type="transmembrane region" description="Helical" evidence="10">
    <location>
        <begin position="418"/>
        <end position="443"/>
    </location>
</feature>
<keyword evidence="8 10" id="KW-0472">Membrane</keyword>
<feature type="transmembrane region" description="Helical" evidence="10">
    <location>
        <begin position="361"/>
        <end position="383"/>
    </location>
</feature>
<dbReference type="EMBL" id="CP051167">
    <property type="protein sequence ID" value="QIZ73682.1"/>
    <property type="molecule type" value="Genomic_DNA"/>
</dbReference>
<dbReference type="GO" id="GO:0004169">
    <property type="term" value="F:dolichyl-phosphate-mannose-protein mannosyltransferase activity"/>
    <property type="evidence" value="ECO:0007669"/>
    <property type="project" value="UniProtKB-UniRule"/>
</dbReference>
<gene>
    <name evidence="13" type="ORF">HCG48_09525</name>
</gene>
<keyword evidence="7 10" id="KW-1133">Transmembrane helix</keyword>
<dbReference type="KEGG" id="oxy:HCG48_09525"/>
<feature type="domain" description="ArnT-like N-terminal" evidence="11">
    <location>
        <begin position="3"/>
        <end position="246"/>
    </location>
</feature>
<dbReference type="Proteomes" id="UP000500857">
    <property type="component" value="Chromosome"/>
</dbReference>
<evidence type="ECO:0000256" key="3">
    <source>
        <dbReference type="ARBA" id="ARBA00007222"/>
    </source>
</evidence>
<dbReference type="GO" id="GO:0005886">
    <property type="term" value="C:plasma membrane"/>
    <property type="evidence" value="ECO:0007669"/>
    <property type="project" value="UniProtKB-SubCell"/>
</dbReference>
<feature type="transmembrane region" description="Helical" evidence="10">
    <location>
        <begin position="389"/>
        <end position="411"/>
    </location>
</feature>
<reference evidence="13 14" key="1">
    <citation type="submission" date="2020-04" db="EMBL/GenBank/DDBJ databases">
        <authorList>
            <person name="Basu S."/>
            <person name="Maruthanayagam V."/>
            <person name="Chakraborty S."/>
            <person name="Pramanik A."/>
            <person name="Mukherjee J."/>
            <person name="Brink B."/>
        </authorList>
    </citation>
    <scope>NUCLEOTIDE SEQUENCE [LARGE SCALE GENOMIC DNA]</scope>
    <source>
        <strain evidence="13 14">AP17</strain>
    </source>
</reference>
<evidence type="ECO:0000256" key="8">
    <source>
        <dbReference type="ARBA" id="ARBA00023136"/>
    </source>
</evidence>
<comment type="function">
    <text evidence="10">Protein O-mannosyltransferase that catalyzes the transfer of a single mannose residue from a polyprenol phospho-mannosyl lipidic donor to the hydroxyl group of selected serine and threonine residues in acceptor proteins.</text>
</comment>
<feature type="transmembrane region" description="Helical" evidence="10">
    <location>
        <begin position="222"/>
        <end position="242"/>
    </location>
</feature>
<dbReference type="InterPro" id="IPR027005">
    <property type="entry name" value="PMT-like"/>
</dbReference>
<dbReference type="AlphaFoldDB" id="A0A6H1U485"/>
<sequence>MAAIFAVSFALRFWGLSRFNTLVFDEIYFAKFGNHYLTQTPFFDAHPPLGKYMIALGIWIGQFLPFDRDPIDDLTGSLLTPWAYRWSNAFAGSFLPIIVGAIAYQLNRRRSFALLAASFTAADGFLLVESRYALIDLFLVFFGLLGQWTFLRAVLKPEEPDWRWLTLAGVFFGAAASVKWNGLGFWLGTIAVWIAAKIWQWRRSLPSMLTVPPLQKLANLKVFPVLFTLIVIPAIAYSLFWIPHIQLNPKYDFIEVHDQIFGYHRRLGNGSDIHPYCSNWLSWVVMWRPVLYYYEKAGGDLPVNPELPPLPENSPPVIFAVHAMGNPMLSWLSTLAIFILIFAIAYRCWQHWRSPQDSAIAYDWIGIYLGGNYLANWLPWAIVTRCTFLYHYMSASVFSFMAIAWFVDLWLHSDRPYLRVLAIVAIGAIAIAFCFWLPVYLGLPISLKQWQMRMWLPSWI</sequence>
<feature type="domain" description="Protein O-mannosyl-transferase C-terminal four TM" evidence="12">
    <location>
        <begin position="251"/>
        <end position="459"/>
    </location>
</feature>
<evidence type="ECO:0000313" key="14">
    <source>
        <dbReference type="Proteomes" id="UP000500857"/>
    </source>
</evidence>
<dbReference type="UniPathway" id="UPA00378"/>
<dbReference type="GO" id="GO:0012505">
    <property type="term" value="C:endomembrane system"/>
    <property type="evidence" value="ECO:0007669"/>
    <property type="project" value="UniProtKB-SubCell"/>
</dbReference>
<dbReference type="Pfam" id="PF16192">
    <property type="entry name" value="PMT_4TMC"/>
    <property type="match status" value="1"/>
</dbReference>
<evidence type="ECO:0000313" key="13">
    <source>
        <dbReference type="EMBL" id="QIZ73682.1"/>
    </source>
</evidence>
<evidence type="ECO:0000256" key="4">
    <source>
        <dbReference type="ARBA" id="ARBA00022676"/>
    </source>
</evidence>
<evidence type="ECO:0000256" key="5">
    <source>
        <dbReference type="ARBA" id="ARBA00022679"/>
    </source>
</evidence>
<keyword evidence="5 10" id="KW-0808">Transferase</keyword>
<evidence type="ECO:0000256" key="1">
    <source>
        <dbReference type="ARBA" id="ARBA00004127"/>
    </source>
</evidence>
<organism evidence="13 14">
    <name type="scientific">Oxynema aestuarii AP17</name>
    <dbReference type="NCBI Taxonomy" id="2064643"/>
    <lineage>
        <taxon>Bacteria</taxon>
        <taxon>Bacillati</taxon>
        <taxon>Cyanobacteriota</taxon>
        <taxon>Cyanophyceae</taxon>
        <taxon>Oscillatoriophycideae</taxon>
        <taxon>Oscillatoriales</taxon>
        <taxon>Oscillatoriaceae</taxon>
        <taxon>Oxynema</taxon>
        <taxon>Oxynema aestuarii</taxon>
    </lineage>
</organism>
<evidence type="ECO:0000259" key="12">
    <source>
        <dbReference type="Pfam" id="PF16192"/>
    </source>
</evidence>
<feature type="transmembrane region" description="Helical" evidence="10">
    <location>
        <begin position="86"/>
        <end position="104"/>
    </location>
</feature>
<evidence type="ECO:0000256" key="6">
    <source>
        <dbReference type="ARBA" id="ARBA00022692"/>
    </source>
</evidence>
<feature type="transmembrane region" description="Helical" evidence="10">
    <location>
        <begin position="111"/>
        <end position="128"/>
    </location>
</feature>
<evidence type="ECO:0000256" key="2">
    <source>
        <dbReference type="ARBA" id="ARBA00004922"/>
    </source>
</evidence>
<evidence type="ECO:0000259" key="11">
    <source>
        <dbReference type="Pfam" id="PF02366"/>
    </source>
</evidence>
<proteinExistence type="inferred from homology"/>
<keyword evidence="6 10" id="KW-0812">Transmembrane</keyword>
<name>A0A6H1U485_9CYAN</name>
<keyword evidence="4 10" id="KW-0328">Glycosyltransferase</keyword>
<dbReference type="PANTHER" id="PTHR10050:SF46">
    <property type="entry name" value="PROTEIN O-MANNOSYL-TRANSFERASE 2"/>
    <property type="match status" value="1"/>
</dbReference>
<protein>
    <recommendedName>
        <fullName evidence="9 10">Polyprenol-phosphate-mannose--protein mannosyltransferase</fullName>
        <ecNumber evidence="10">2.4.1.-</ecNumber>
    </recommendedName>
</protein>
<feature type="transmembrane region" description="Helical" evidence="10">
    <location>
        <begin position="134"/>
        <end position="155"/>
    </location>
</feature>
<comment type="subcellular location">
    <subcellularLocation>
        <location evidence="10">Cell membrane</location>
    </subcellularLocation>
    <subcellularLocation>
        <location evidence="1">Endomembrane system</location>
        <topology evidence="1">Multi-pass membrane protein</topology>
    </subcellularLocation>
</comment>
<evidence type="ECO:0000256" key="7">
    <source>
        <dbReference type="ARBA" id="ARBA00022989"/>
    </source>
</evidence>
<evidence type="ECO:0000256" key="10">
    <source>
        <dbReference type="RuleBase" id="RU367007"/>
    </source>
</evidence>
<dbReference type="PANTHER" id="PTHR10050">
    <property type="entry name" value="DOLICHYL-PHOSPHATE-MANNOSE--PROTEIN MANNOSYLTRANSFERASE"/>
    <property type="match status" value="1"/>
</dbReference>
<keyword evidence="10" id="KW-1003">Cell membrane</keyword>
<dbReference type="InterPro" id="IPR032421">
    <property type="entry name" value="PMT_4TMC"/>
</dbReference>